<dbReference type="PANTHER" id="PTHR43760:SF1">
    <property type="entry name" value="ENDORIBONUCLEASE L-PSP_CHORISMATE MUTASE-LIKE DOMAIN-CONTAINING PROTEIN"/>
    <property type="match status" value="1"/>
</dbReference>
<reference evidence="3" key="1">
    <citation type="submission" date="2018-11" db="EMBL/GenBank/DDBJ databases">
        <title>FDA dAtabase for Regulatory Grade micrObial Sequences (FDA-ARGOS): Supporting development and validation of Infectious Disease Dx tests.</title>
        <authorList>
            <person name="Goldberg B."/>
            <person name="Campos J."/>
            <person name="Tallon L."/>
            <person name="Sadzewicz L."/>
            <person name="Zhao X."/>
            <person name="Vavikolanu K."/>
            <person name="Mehta A."/>
            <person name="Aluvathingal J."/>
            <person name="Nadendla S."/>
            <person name="Geyer C."/>
            <person name="Nandy P."/>
            <person name="Yan Y."/>
            <person name="Sichtig H."/>
        </authorList>
    </citation>
    <scope>NUCLEOTIDE SEQUENCE [LARGE SCALE GENOMIC DNA]</scope>
    <source>
        <strain evidence="3">FDAARGOS_614</strain>
    </source>
</reference>
<organism evidence="2 3">
    <name type="scientific">Cupriavidus pauculus</name>
    <dbReference type="NCBI Taxonomy" id="82633"/>
    <lineage>
        <taxon>Bacteria</taxon>
        <taxon>Pseudomonadati</taxon>
        <taxon>Pseudomonadota</taxon>
        <taxon>Betaproteobacteria</taxon>
        <taxon>Burkholderiales</taxon>
        <taxon>Burkholderiaceae</taxon>
        <taxon>Cupriavidus</taxon>
    </lineage>
</organism>
<dbReference type="SUPFAM" id="SSF55298">
    <property type="entry name" value="YjgF-like"/>
    <property type="match status" value="1"/>
</dbReference>
<name>A0A3G8H703_9BURK</name>
<dbReference type="InterPro" id="IPR019897">
    <property type="entry name" value="RidA_CS"/>
</dbReference>
<feature type="domain" description="Endoribonuclease L-PSP/chorismate mutase-like" evidence="1">
    <location>
        <begin position="13"/>
        <end position="135"/>
    </location>
</feature>
<dbReference type="Proteomes" id="UP000270411">
    <property type="component" value="Chromosome 2"/>
</dbReference>
<dbReference type="EMBL" id="CP033970">
    <property type="protein sequence ID" value="AZG15890.1"/>
    <property type="molecule type" value="Genomic_DNA"/>
</dbReference>
<proteinExistence type="predicted"/>
<dbReference type="Pfam" id="PF14588">
    <property type="entry name" value="YjgF_endoribonc"/>
    <property type="match status" value="1"/>
</dbReference>
<dbReference type="InterPro" id="IPR013813">
    <property type="entry name" value="Endoribo_LPSP/chorism_mut-like"/>
</dbReference>
<dbReference type="InterPro" id="IPR035959">
    <property type="entry name" value="RutC-like_sf"/>
</dbReference>
<sequence>MSGPASVRPESPESRLAAVGLALPPVSAPRGHYAPFCAIPAGADAQWVSISGQVCRRDGVAMAGECRTDDDVPAARQAVEVAVLNALAALRQACDGDLSRVIQVVRLRGFIRAAPSFTRHPAVLDAASAVLRVAFPHQPLPARSALGVASLPDCAWTEIEIDALVARA</sequence>
<dbReference type="OrthoDB" id="9806350at2"/>
<dbReference type="KEGG" id="cpau:EHF44_20860"/>
<evidence type="ECO:0000313" key="2">
    <source>
        <dbReference type="EMBL" id="AZG15890.1"/>
    </source>
</evidence>
<dbReference type="CDD" id="cd02199">
    <property type="entry name" value="YjgF_YER057c_UK114_like_1"/>
    <property type="match status" value="1"/>
</dbReference>
<gene>
    <name evidence="2" type="ORF">EHF44_20860</name>
</gene>
<accession>A0A3G8H703</accession>
<dbReference type="PROSITE" id="PS01094">
    <property type="entry name" value="UPF0076"/>
    <property type="match status" value="1"/>
</dbReference>
<dbReference type="PANTHER" id="PTHR43760">
    <property type="entry name" value="ENDORIBONUCLEASE-RELATED"/>
    <property type="match status" value="1"/>
</dbReference>
<evidence type="ECO:0000313" key="3">
    <source>
        <dbReference type="Proteomes" id="UP000270411"/>
    </source>
</evidence>
<evidence type="ECO:0000259" key="1">
    <source>
        <dbReference type="Pfam" id="PF14588"/>
    </source>
</evidence>
<dbReference type="AlphaFoldDB" id="A0A3G8H703"/>
<protein>
    <submittedName>
        <fullName evidence="2">RidA family protein</fullName>
    </submittedName>
</protein>
<dbReference type="Gene3D" id="3.30.1330.40">
    <property type="entry name" value="RutC-like"/>
    <property type="match status" value="1"/>
</dbReference>